<feature type="compositionally biased region" description="Acidic residues" evidence="1">
    <location>
        <begin position="151"/>
        <end position="160"/>
    </location>
</feature>
<feature type="compositionally biased region" description="Basic and acidic residues" evidence="1">
    <location>
        <begin position="129"/>
        <end position="146"/>
    </location>
</feature>
<dbReference type="AlphaFoldDB" id="A0A8S9SDH0"/>
<organism evidence="2 3">
    <name type="scientific">Brassica cretica</name>
    <name type="common">Mustard</name>
    <dbReference type="NCBI Taxonomy" id="69181"/>
    <lineage>
        <taxon>Eukaryota</taxon>
        <taxon>Viridiplantae</taxon>
        <taxon>Streptophyta</taxon>
        <taxon>Embryophyta</taxon>
        <taxon>Tracheophyta</taxon>
        <taxon>Spermatophyta</taxon>
        <taxon>Magnoliopsida</taxon>
        <taxon>eudicotyledons</taxon>
        <taxon>Gunneridae</taxon>
        <taxon>Pentapetalae</taxon>
        <taxon>rosids</taxon>
        <taxon>malvids</taxon>
        <taxon>Brassicales</taxon>
        <taxon>Brassicaceae</taxon>
        <taxon>Brassiceae</taxon>
        <taxon>Brassica</taxon>
    </lineage>
</organism>
<name>A0A8S9SDH0_BRACR</name>
<evidence type="ECO:0000256" key="1">
    <source>
        <dbReference type="SAM" id="MobiDB-lite"/>
    </source>
</evidence>
<dbReference type="Proteomes" id="UP000712600">
    <property type="component" value="Unassembled WGS sequence"/>
</dbReference>
<evidence type="ECO:0000313" key="2">
    <source>
        <dbReference type="EMBL" id="KAF3598779.1"/>
    </source>
</evidence>
<comment type="caution">
    <text evidence="2">The sequence shown here is derived from an EMBL/GenBank/DDBJ whole genome shotgun (WGS) entry which is preliminary data.</text>
</comment>
<protein>
    <submittedName>
        <fullName evidence="2">Uncharacterized protein</fullName>
    </submittedName>
</protein>
<feature type="compositionally biased region" description="Basic and acidic residues" evidence="1">
    <location>
        <begin position="172"/>
        <end position="183"/>
    </location>
</feature>
<reference evidence="2" key="1">
    <citation type="submission" date="2019-12" db="EMBL/GenBank/DDBJ databases">
        <title>Genome sequencing and annotation of Brassica cretica.</title>
        <authorList>
            <person name="Studholme D.J."/>
            <person name="Sarris P."/>
        </authorList>
    </citation>
    <scope>NUCLEOTIDE SEQUENCE</scope>
    <source>
        <strain evidence="2">PFS-109/04</strain>
        <tissue evidence="2">Leaf</tissue>
    </source>
</reference>
<accession>A0A8S9SDH0</accession>
<feature type="region of interest" description="Disordered" evidence="1">
    <location>
        <begin position="34"/>
        <end position="186"/>
    </location>
</feature>
<gene>
    <name evidence="2" type="ORF">F2Q69_00037773</name>
</gene>
<dbReference type="EMBL" id="QGKX02000004">
    <property type="protein sequence ID" value="KAF3598779.1"/>
    <property type="molecule type" value="Genomic_DNA"/>
</dbReference>
<proteinExistence type="predicted"/>
<evidence type="ECO:0000313" key="3">
    <source>
        <dbReference type="Proteomes" id="UP000712600"/>
    </source>
</evidence>
<sequence length="210" mass="24316">MLEELKKIFATYEKRSEEHDKLVNTLTKRVETLTERTQAIRPRGTTKVRGKRLDFATPLDRLGTSRERPSGQNPNETSPAEKRNSESPPPPAKGSEVNEVEHVDLDLSDVSNDTEEDADRHPRRTRNRSARESSPFDKPITEEEKNLYWVEQEDLAEEQTEITRSKRRQARKSTDETPNHGEYMDSQSRIRRKHLLRVPPVMGNTLTEKS</sequence>